<dbReference type="PANTHER" id="PTHR30055:SF234">
    <property type="entry name" value="HTH-TYPE TRANSCRIPTIONAL REGULATOR BETI"/>
    <property type="match status" value="1"/>
</dbReference>
<dbReference type="Pfam" id="PF00440">
    <property type="entry name" value="TetR_N"/>
    <property type="match status" value="1"/>
</dbReference>
<evidence type="ECO:0000259" key="5">
    <source>
        <dbReference type="PROSITE" id="PS50977"/>
    </source>
</evidence>
<dbReference type="InterPro" id="IPR036271">
    <property type="entry name" value="Tet_transcr_reg_TetR-rel_C_sf"/>
</dbReference>
<evidence type="ECO:0000256" key="1">
    <source>
        <dbReference type="ARBA" id="ARBA00023015"/>
    </source>
</evidence>
<dbReference type="EMBL" id="JBHSON010000042">
    <property type="protein sequence ID" value="MFC5749431.1"/>
    <property type="molecule type" value="Genomic_DNA"/>
</dbReference>
<evidence type="ECO:0000256" key="4">
    <source>
        <dbReference type="PROSITE-ProRule" id="PRU00335"/>
    </source>
</evidence>
<name>A0ABW1A1W8_9ACTN</name>
<dbReference type="Proteomes" id="UP001596074">
    <property type="component" value="Unassembled WGS sequence"/>
</dbReference>
<keyword evidence="1" id="KW-0805">Transcription regulation</keyword>
<dbReference type="InterPro" id="IPR001647">
    <property type="entry name" value="HTH_TetR"/>
</dbReference>
<dbReference type="RefSeq" id="WP_378285155.1">
    <property type="nucleotide sequence ID" value="NZ_JBHSON010000042.1"/>
</dbReference>
<evidence type="ECO:0000313" key="7">
    <source>
        <dbReference type="Proteomes" id="UP001596074"/>
    </source>
</evidence>
<evidence type="ECO:0000256" key="3">
    <source>
        <dbReference type="ARBA" id="ARBA00023163"/>
    </source>
</evidence>
<dbReference type="Gene3D" id="1.10.357.10">
    <property type="entry name" value="Tetracycline Repressor, domain 2"/>
    <property type="match status" value="1"/>
</dbReference>
<feature type="domain" description="HTH tetR-type" evidence="5">
    <location>
        <begin position="13"/>
        <end position="72"/>
    </location>
</feature>
<dbReference type="InterPro" id="IPR009057">
    <property type="entry name" value="Homeodomain-like_sf"/>
</dbReference>
<accession>A0ABW1A1W8</accession>
<organism evidence="6 7">
    <name type="scientific">Actinomadura rugatobispora</name>
    <dbReference type="NCBI Taxonomy" id="1994"/>
    <lineage>
        <taxon>Bacteria</taxon>
        <taxon>Bacillati</taxon>
        <taxon>Actinomycetota</taxon>
        <taxon>Actinomycetes</taxon>
        <taxon>Streptosporangiales</taxon>
        <taxon>Thermomonosporaceae</taxon>
        <taxon>Actinomadura</taxon>
    </lineage>
</organism>
<dbReference type="SUPFAM" id="SSF48498">
    <property type="entry name" value="Tetracyclin repressor-like, C-terminal domain"/>
    <property type="match status" value="1"/>
</dbReference>
<keyword evidence="2 4" id="KW-0238">DNA-binding</keyword>
<gene>
    <name evidence="6" type="ORF">ACFPZN_27745</name>
</gene>
<sequence length="192" mass="20728">MAAPRRRPRADARRNYERLLAEADAAFREQGTDASLEGIARRAGVAIGTLYGHFPNRRALVGALLRERNEALFEHGRHLLAGADPVRALTDWVHAVVEHAAAYQGLAALLAGGLDDQESELHASCVTMNEISDELIAAVRSAGALRQDVTGADVFTLMNAAAWTRERMPAEHADRLLRLAMDGMLEPGAVSG</sequence>
<dbReference type="InterPro" id="IPR049445">
    <property type="entry name" value="TetR_SbtR-like_C"/>
</dbReference>
<comment type="caution">
    <text evidence="6">The sequence shown here is derived from an EMBL/GenBank/DDBJ whole genome shotgun (WGS) entry which is preliminary data.</text>
</comment>
<dbReference type="PRINTS" id="PR00455">
    <property type="entry name" value="HTHTETR"/>
</dbReference>
<dbReference type="Pfam" id="PF21597">
    <property type="entry name" value="TetR_C_43"/>
    <property type="match status" value="1"/>
</dbReference>
<reference evidence="7" key="1">
    <citation type="journal article" date="2019" name="Int. J. Syst. Evol. Microbiol.">
        <title>The Global Catalogue of Microorganisms (GCM) 10K type strain sequencing project: providing services to taxonomists for standard genome sequencing and annotation.</title>
        <authorList>
            <consortium name="The Broad Institute Genomics Platform"/>
            <consortium name="The Broad Institute Genome Sequencing Center for Infectious Disease"/>
            <person name="Wu L."/>
            <person name="Ma J."/>
        </authorList>
    </citation>
    <scope>NUCLEOTIDE SEQUENCE [LARGE SCALE GENOMIC DNA]</scope>
    <source>
        <strain evidence="7">KCTC 42087</strain>
    </source>
</reference>
<evidence type="ECO:0000256" key="2">
    <source>
        <dbReference type="ARBA" id="ARBA00023125"/>
    </source>
</evidence>
<keyword evidence="7" id="KW-1185">Reference proteome</keyword>
<dbReference type="PANTHER" id="PTHR30055">
    <property type="entry name" value="HTH-TYPE TRANSCRIPTIONAL REGULATOR RUTR"/>
    <property type="match status" value="1"/>
</dbReference>
<dbReference type="InterPro" id="IPR050109">
    <property type="entry name" value="HTH-type_TetR-like_transc_reg"/>
</dbReference>
<evidence type="ECO:0000313" key="6">
    <source>
        <dbReference type="EMBL" id="MFC5749431.1"/>
    </source>
</evidence>
<proteinExistence type="predicted"/>
<protein>
    <submittedName>
        <fullName evidence="6">TetR/AcrR family transcriptional regulator</fullName>
    </submittedName>
</protein>
<feature type="DNA-binding region" description="H-T-H motif" evidence="4">
    <location>
        <begin position="35"/>
        <end position="54"/>
    </location>
</feature>
<keyword evidence="3" id="KW-0804">Transcription</keyword>
<dbReference type="PROSITE" id="PS50977">
    <property type="entry name" value="HTH_TETR_2"/>
    <property type="match status" value="1"/>
</dbReference>
<dbReference type="SUPFAM" id="SSF46689">
    <property type="entry name" value="Homeodomain-like"/>
    <property type="match status" value="1"/>
</dbReference>